<evidence type="ECO:0000313" key="9">
    <source>
        <dbReference type="EMBL" id="PKI65500.1"/>
    </source>
</evidence>
<keyword evidence="7 8" id="KW-0472">Membrane</keyword>
<evidence type="ECO:0000256" key="4">
    <source>
        <dbReference type="ARBA" id="ARBA00022475"/>
    </source>
</evidence>
<comment type="subunit">
    <text evidence="3 8">Homodimer and heterodimers.</text>
</comment>
<name>A0A2I0KBB5_PUNGR</name>
<keyword evidence="4 8" id="KW-1003">Cell membrane</keyword>
<dbReference type="PANTHER" id="PTHR32021:SF0">
    <property type="entry name" value="CASP-LIKE PROTEIN 5B2"/>
    <property type="match status" value="1"/>
</dbReference>
<dbReference type="InterPro" id="IPR006702">
    <property type="entry name" value="CASP_dom"/>
</dbReference>
<comment type="similarity">
    <text evidence="2 8">Belongs to the Casparian strip membrane proteins (CASP) family.</text>
</comment>
<dbReference type="STRING" id="22663.A0A2I0KBB5"/>
<keyword evidence="5 8" id="KW-0812">Transmembrane</keyword>
<dbReference type="GeneID" id="116213726"/>
<evidence type="ECO:0000256" key="2">
    <source>
        <dbReference type="ARBA" id="ARBA00007651"/>
    </source>
</evidence>
<dbReference type="GO" id="GO:0005886">
    <property type="term" value="C:plasma membrane"/>
    <property type="evidence" value="ECO:0007669"/>
    <property type="project" value="UniProtKB-SubCell"/>
</dbReference>
<feature type="transmembrane region" description="Helical" evidence="8">
    <location>
        <begin position="135"/>
        <end position="156"/>
    </location>
</feature>
<evidence type="ECO:0000256" key="1">
    <source>
        <dbReference type="ARBA" id="ARBA00004651"/>
    </source>
</evidence>
<feature type="transmembrane region" description="Helical" evidence="8">
    <location>
        <begin position="50"/>
        <end position="72"/>
    </location>
</feature>
<dbReference type="Pfam" id="PF04535">
    <property type="entry name" value="CASP_dom"/>
    <property type="match status" value="1"/>
</dbReference>
<sequence>MTASGTLKMICSLGRVGSLVLRVAQMTSSAVSMAVLFIDGDVDLHAAFSYEIAAMSFLLVWSSALVCLDVYSLKEHRNVQTPKLLRSIVIGDWLSFFLSLSAACSSAGVLILYTHDLHYWQTHTTPILYCEISTAVAFTVTGFVFVSASVTFITLASSD</sequence>
<dbReference type="InterPro" id="IPR045009">
    <property type="entry name" value="CASPL-5"/>
</dbReference>
<evidence type="ECO:0000313" key="10">
    <source>
        <dbReference type="Proteomes" id="UP000233551"/>
    </source>
</evidence>
<proteinExistence type="inferred from homology"/>
<gene>
    <name evidence="9" type="ORF">CRG98_014110</name>
</gene>
<evidence type="ECO:0000256" key="7">
    <source>
        <dbReference type="ARBA" id="ARBA00023136"/>
    </source>
</evidence>
<protein>
    <recommendedName>
        <fullName evidence="8">CASP-like protein</fullName>
    </recommendedName>
</protein>
<evidence type="ECO:0000256" key="8">
    <source>
        <dbReference type="RuleBase" id="RU361233"/>
    </source>
</evidence>
<dbReference type="EMBL" id="PGOL01000749">
    <property type="protein sequence ID" value="PKI65500.1"/>
    <property type="molecule type" value="Genomic_DNA"/>
</dbReference>
<reference evidence="9 10" key="1">
    <citation type="submission" date="2017-11" db="EMBL/GenBank/DDBJ databases">
        <title>De-novo sequencing of pomegranate (Punica granatum L.) genome.</title>
        <authorList>
            <person name="Akparov Z."/>
            <person name="Amiraslanov A."/>
            <person name="Hajiyeva S."/>
            <person name="Abbasov M."/>
            <person name="Kaur K."/>
            <person name="Hamwieh A."/>
            <person name="Solovyev V."/>
            <person name="Salamov A."/>
            <person name="Braich B."/>
            <person name="Kosarev P."/>
            <person name="Mahmoud A."/>
            <person name="Hajiyev E."/>
            <person name="Babayeva S."/>
            <person name="Izzatullayeva V."/>
            <person name="Mammadov A."/>
            <person name="Mammadov A."/>
            <person name="Sharifova S."/>
            <person name="Ojaghi J."/>
            <person name="Eynullazada K."/>
            <person name="Bayramov B."/>
            <person name="Abdulazimova A."/>
            <person name="Shahmuradov I."/>
        </authorList>
    </citation>
    <scope>NUCLEOTIDE SEQUENCE [LARGE SCALE GENOMIC DNA]</scope>
    <source>
        <strain evidence="10">cv. AG2017</strain>
        <tissue evidence="9">Leaf</tissue>
    </source>
</reference>
<feature type="transmembrane region" description="Helical" evidence="8">
    <location>
        <begin position="20"/>
        <end position="38"/>
    </location>
</feature>
<keyword evidence="6 8" id="KW-1133">Transmembrane helix</keyword>
<dbReference type="Proteomes" id="UP000233551">
    <property type="component" value="Unassembled WGS sequence"/>
</dbReference>
<keyword evidence="10" id="KW-1185">Reference proteome</keyword>
<evidence type="ECO:0000256" key="5">
    <source>
        <dbReference type="ARBA" id="ARBA00022692"/>
    </source>
</evidence>
<feature type="transmembrane region" description="Helical" evidence="8">
    <location>
        <begin position="93"/>
        <end position="115"/>
    </location>
</feature>
<dbReference type="AlphaFoldDB" id="A0A2I0KBB5"/>
<evidence type="ECO:0000256" key="6">
    <source>
        <dbReference type="ARBA" id="ARBA00022989"/>
    </source>
</evidence>
<comment type="subcellular location">
    <subcellularLocation>
        <location evidence="1 8">Cell membrane</location>
        <topology evidence="1 8">Multi-pass membrane protein</topology>
    </subcellularLocation>
</comment>
<comment type="caution">
    <text evidence="9">The sequence shown here is derived from an EMBL/GenBank/DDBJ whole genome shotgun (WGS) entry which is preliminary data.</text>
</comment>
<accession>A0A2I0KBB5</accession>
<evidence type="ECO:0000256" key="3">
    <source>
        <dbReference type="ARBA" id="ARBA00011489"/>
    </source>
</evidence>
<organism evidence="9 10">
    <name type="scientific">Punica granatum</name>
    <name type="common">Pomegranate</name>
    <dbReference type="NCBI Taxonomy" id="22663"/>
    <lineage>
        <taxon>Eukaryota</taxon>
        <taxon>Viridiplantae</taxon>
        <taxon>Streptophyta</taxon>
        <taxon>Embryophyta</taxon>
        <taxon>Tracheophyta</taxon>
        <taxon>Spermatophyta</taxon>
        <taxon>Magnoliopsida</taxon>
        <taxon>eudicotyledons</taxon>
        <taxon>Gunneridae</taxon>
        <taxon>Pentapetalae</taxon>
        <taxon>rosids</taxon>
        <taxon>malvids</taxon>
        <taxon>Myrtales</taxon>
        <taxon>Lythraceae</taxon>
        <taxon>Punica</taxon>
    </lineage>
</organism>
<dbReference type="PANTHER" id="PTHR32021">
    <property type="entry name" value="CASP-LIKE PROTEIN 5B3"/>
    <property type="match status" value="1"/>
</dbReference>